<dbReference type="Pfam" id="PF00534">
    <property type="entry name" value="Glycos_transf_1"/>
    <property type="match status" value="1"/>
</dbReference>
<dbReference type="Gene3D" id="3.40.50.2000">
    <property type="entry name" value="Glycogen Phosphorylase B"/>
    <property type="match status" value="2"/>
</dbReference>
<sequence length="377" mass="43288">MQEKKKKIKVAHIITRLIIGGAQENTLYTVDSLQKDPRFEVVLVSGETMGPEGKLYETGEFKLERLYVTKGLTREISPFNDLKALFDLYNYFKREKFDIVHTHSSKAGIIGRIAAYFARVPKIYHTVHGLPFHDYEKAWRNFIFITLERFCALLSTRILTVCRTMTRKCLEKGIGRKNKYKTVYSGMDIERYSPTMDENTVKEKRKELGIPEDAKVFVKVARLFELKGHEYVIDIAKDIVDEHPEAFFVFVGDGILRSELENAVKEAGLEKNFLFTGLVPPSDVPFFIELSDSVIHTSLREGLARVIPQGFLMGKPVISFDVDGAWELVRNNETGFLVPEKDIISLKKAVKEVIEDYPKAKEMALEGQRICREIYPY</sequence>
<organism evidence="3 4">
    <name type="scientific">Muiribacterium halophilum</name>
    <dbReference type="NCBI Taxonomy" id="2053465"/>
    <lineage>
        <taxon>Bacteria</taxon>
        <taxon>Candidatus Muiribacteriota</taxon>
        <taxon>Candidatus Muiribacteriia</taxon>
        <taxon>Candidatus Muiribacteriales</taxon>
        <taxon>Candidatus Muiribacteriaceae</taxon>
        <taxon>Candidatus Muiribacterium</taxon>
    </lineage>
</organism>
<comment type="caution">
    <text evidence="3">The sequence shown here is derived from an EMBL/GenBank/DDBJ whole genome shotgun (WGS) entry which is preliminary data.</text>
</comment>
<dbReference type="Proteomes" id="UP000234857">
    <property type="component" value="Unassembled WGS sequence"/>
</dbReference>
<evidence type="ECO:0000313" key="4">
    <source>
        <dbReference type="Proteomes" id="UP000234857"/>
    </source>
</evidence>
<accession>A0A2N5ZD53</accession>
<feature type="domain" description="Glycosyltransferase subfamily 4-like N-terminal" evidence="2">
    <location>
        <begin position="19"/>
        <end position="191"/>
    </location>
</feature>
<protein>
    <submittedName>
        <fullName evidence="3">Glycosyltransferase family 1 protein</fullName>
    </submittedName>
</protein>
<evidence type="ECO:0000313" key="3">
    <source>
        <dbReference type="EMBL" id="PLX16603.1"/>
    </source>
</evidence>
<dbReference type="PANTHER" id="PTHR12526:SF630">
    <property type="entry name" value="GLYCOSYLTRANSFERASE"/>
    <property type="match status" value="1"/>
</dbReference>
<feature type="domain" description="Glycosyl transferase family 1" evidence="1">
    <location>
        <begin position="202"/>
        <end position="364"/>
    </location>
</feature>
<evidence type="ECO:0000259" key="2">
    <source>
        <dbReference type="Pfam" id="PF13439"/>
    </source>
</evidence>
<dbReference type="AlphaFoldDB" id="A0A2N5ZD53"/>
<keyword evidence="3" id="KW-0808">Transferase</keyword>
<dbReference type="SUPFAM" id="SSF53756">
    <property type="entry name" value="UDP-Glycosyltransferase/glycogen phosphorylase"/>
    <property type="match status" value="1"/>
</dbReference>
<dbReference type="GO" id="GO:0016757">
    <property type="term" value="F:glycosyltransferase activity"/>
    <property type="evidence" value="ECO:0007669"/>
    <property type="project" value="InterPro"/>
</dbReference>
<evidence type="ECO:0000259" key="1">
    <source>
        <dbReference type="Pfam" id="PF00534"/>
    </source>
</evidence>
<name>A0A2N5ZD53_MUIH1</name>
<proteinExistence type="predicted"/>
<gene>
    <name evidence="3" type="ORF">C0601_09980</name>
</gene>
<dbReference type="CDD" id="cd03808">
    <property type="entry name" value="GT4_CapM-like"/>
    <property type="match status" value="1"/>
</dbReference>
<dbReference type="Pfam" id="PF13439">
    <property type="entry name" value="Glyco_transf_4"/>
    <property type="match status" value="1"/>
</dbReference>
<dbReference type="PANTHER" id="PTHR12526">
    <property type="entry name" value="GLYCOSYLTRANSFERASE"/>
    <property type="match status" value="1"/>
</dbReference>
<reference evidence="3 4" key="1">
    <citation type="submission" date="2017-11" db="EMBL/GenBank/DDBJ databases">
        <title>Genome-resolved metagenomics identifies genetic mobility, metabolic interactions, and unexpected diversity in perchlorate-reducing communities.</title>
        <authorList>
            <person name="Barnum T.P."/>
            <person name="Figueroa I.A."/>
            <person name="Carlstrom C.I."/>
            <person name="Lucas L.N."/>
            <person name="Engelbrektson A.L."/>
            <person name="Coates J.D."/>
        </authorList>
    </citation>
    <scope>NUCLEOTIDE SEQUENCE [LARGE SCALE GENOMIC DNA]</scope>
    <source>
        <strain evidence="3">BM706</strain>
    </source>
</reference>
<dbReference type="InterPro" id="IPR001296">
    <property type="entry name" value="Glyco_trans_1"/>
</dbReference>
<dbReference type="EMBL" id="PKTG01000110">
    <property type="protein sequence ID" value="PLX16603.1"/>
    <property type="molecule type" value="Genomic_DNA"/>
</dbReference>
<feature type="non-terminal residue" evidence="3">
    <location>
        <position position="377"/>
    </location>
</feature>
<dbReference type="InterPro" id="IPR028098">
    <property type="entry name" value="Glyco_trans_4-like_N"/>
</dbReference>